<dbReference type="NCBIfam" id="NF040826">
    <property type="entry name" value="lxa_BCAM0308"/>
    <property type="match status" value="1"/>
</dbReference>
<accession>A0ABV4TXN1</accession>
<keyword evidence="2" id="KW-1185">Reference proteome</keyword>
<gene>
    <name evidence="1" type="ORF">ACERLL_08360</name>
</gene>
<proteinExistence type="predicted"/>
<dbReference type="RefSeq" id="WP_373655621.1">
    <property type="nucleotide sequence ID" value="NZ_JBGUAW010000005.1"/>
</dbReference>
<name>A0ABV4TXN1_9GAMM</name>
<organism evidence="1 2">
    <name type="scientific">Thiohalorhabdus methylotrophus</name>
    <dbReference type="NCBI Taxonomy" id="3242694"/>
    <lineage>
        <taxon>Bacteria</taxon>
        <taxon>Pseudomonadati</taxon>
        <taxon>Pseudomonadota</taxon>
        <taxon>Gammaproteobacteria</taxon>
        <taxon>Thiohalorhabdales</taxon>
        <taxon>Thiohalorhabdaceae</taxon>
        <taxon>Thiohalorhabdus</taxon>
    </lineage>
</organism>
<protein>
    <submittedName>
        <fullName evidence="1">BCAM0308 family protein</fullName>
    </submittedName>
</protein>
<evidence type="ECO:0000313" key="2">
    <source>
        <dbReference type="Proteomes" id="UP001575181"/>
    </source>
</evidence>
<evidence type="ECO:0000313" key="1">
    <source>
        <dbReference type="EMBL" id="MFA9460835.1"/>
    </source>
</evidence>
<dbReference type="Proteomes" id="UP001575181">
    <property type="component" value="Unassembled WGS sequence"/>
</dbReference>
<reference evidence="1 2" key="1">
    <citation type="submission" date="2024-08" db="EMBL/GenBank/DDBJ databases">
        <title>Whole-genome sequencing of halo(alkali)philic microorganisms from hypersaline lakes.</title>
        <authorList>
            <person name="Sorokin D.Y."/>
            <person name="Merkel A.Y."/>
            <person name="Messina E."/>
            <person name="Yakimov M."/>
        </authorList>
    </citation>
    <scope>NUCLEOTIDE SEQUENCE [LARGE SCALE GENOMIC DNA]</scope>
    <source>
        <strain evidence="1 2">Cl-TMA</strain>
    </source>
</reference>
<comment type="caution">
    <text evidence="1">The sequence shown here is derived from an EMBL/GenBank/DDBJ whole genome shotgun (WGS) entry which is preliminary data.</text>
</comment>
<dbReference type="InterPro" id="IPR047706">
    <property type="entry name" value="BCAM0308-like"/>
</dbReference>
<sequence>MNGETGKNHSRLDKMIQEHRNDPYFLRAKYNQPAICKECGVVFDDGIFQWMKTPPEKAERMTCPACYRIKENYVGGVVTLEGDFLQQHWEDIRNLIENVEKREAGRRPLERIIGIRKEDDGSVIIRTTYEHLARGIADAIHRAHKGDLDIKYPSEDKYVLAHWRRDQ</sequence>
<dbReference type="EMBL" id="JBGUAW010000005">
    <property type="protein sequence ID" value="MFA9460835.1"/>
    <property type="molecule type" value="Genomic_DNA"/>
</dbReference>